<evidence type="ECO:0000256" key="3">
    <source>
        <dbReference type="ARBA" id="ARBA00022676"/>
    </source>
</evidence>
<keyword evidence="3" id="KW-0328">Glycosyltransferase</keyword>
<feature type="compositionally biased region" description="Acidic residues" evidence="9">
    <location>
        <begin position="795"/>
        <end position="813"/>
    </location>
</feature>
<evidence type="ECO:0000256" key="4">
    <source>
        <dbReference type="ARBA" id="ARBA00022679"/>
    </source>
</evidence>
<keyword evidence="1" id="KW-0121">Carboxypeptidase</keyword>
<comment type="catalytic activity">
    <reaction evidence="7">
        <text>Preferential cleavage: (Ac)2-L-Lys-D-Ala-|-D-Ala. Also transpeptidation of peptidyl-alanyl moieties that are N-acyl substituents of D-alanine.</text>
        <dbReference type="EC" id="3.4.16.4"/>
    </reaction>
</comment>
<dbReference type="InterPro" id="IPR050396">
    <property type="entry name" value="Glycosyltr_51/Transpeptidase"/>
</dbReference>
<dbReference type="SUPFAM" id="SSF53955">
    <property type="entry name" value="Lysozyme-like"/>
    <property type="match status" value="1"/>
</dbReference>
<dbReference type="SUPFAM" id="SSF49265">
    <property type="entry name" value="Fibronectin type III"/>
    <property type="match status" value="1"/>
</dbReference>
<evidence type="ECO:0000313" key="11">
    <source>
        <dbReference type="EMBL" id="MDL4841200.1"/>
    </source>
</evidence>
<feature type="region of interest" description="Disordered" evidence="9">
    <location>
        <begin position="790"/>
        <end position="961"/>
    </location>
</feature>
<dbReference type="InterPro" id="IPR036116">
    <property type="entry name" value="FN3_sf"/>
</dbReference>
<evidence type="ECO:0000256" key="9">
    <source>
        <dbReference type="SAM" id="MobiDB-lite"/>
    </source>
</evidence>
<keyword evidence="4" id="KW-0808">Transferase</keyword>
<evidence type="ECO:0000259" key="10">
    <source>
        <dbReference type="PROSITE" id="PS50853"/>
    </source>
</evidence>
<dbReference type="PANTHER" id="PTHR32282">
    <property type="entry name" value="BINDING PROTEIN TRANSPEPTIDASE, PUTATIVE-RELATED"/>
    <property type="match status" value="1"/>
</dbReference>
<dbReference type="PROSITE" id="PS50853">
    <property type="entry name" value="FN3"/>
    <property type="match status" value="1"/>
</dbReference>
<keyword evidence="2" id="KW-0645">Protease</keyword>
<feature type="compositionally biased region" description="Low complexity" evidence="9">
    <location>
        <begin position="855"/>
        <end position="871"/>
    </location>
</feature>
<reference evidence="11 12" key="1">
    <citation type="submission" date="2023-06" db="EMBL/GenBank/DDBJ databases">
        <title>Aquibacillus rhizosphaerae LR5S19.</title>
        <authorList>
            <person name="Sun J.-Q."/>
        </authorList>
    </citation>
    <scope>NUCLEOTIDE SEQUENCE [LARGE SCALE GENOMIC DNA]</scope>
    <source>
        <strain evidence="11 12">LR5S19</strain>
    </source>
</reference>
<dbReference type="InterPro" id="IPR023346">
    <property type="entry name" value="Lysozyme-like_dom_sf"/>
</dbReference>
<comment type="catalytic activity">
    <reaction evidence="8">
        <text>[GlcNAc-(1-&gt;4)-Mur2Ac(oyl-L-Ala-gamma-D-Glu-L-Lys-D-Ala-D-Ala)](n)-di-trans,octa-cis-undecaprenyl diphosphate + beta-D-GlcNAc-(1-&gt;4)-Mur2Ac(oyl-L-Ala-gamma-D-Glu-L-Lys-D-Ala-D-Ala)-di-trans,octa-cis-undecaprenyl diphosphate = [GlcNAc-(1-&gt;4)-Mur2Ac(oyl-L-Ala-gamma-D-Glu-L-Lys-D-Ala-D-Ala)](n+1)-di-trans,octa-cis-undecaprenyl diphosphate + di-trans,octa-cis-undecaprenyl diphosphate + H(+)</text>
        <dbReference type="Rhea" id="RHEA:23708"/>
        <dbReference type="Rhea" id="RHEA-COMP:9602"/>
        <dbReference type="Rhea" id="RHEA-COMP:9603"/>
        <dbReference type="ChEBI" id="CHEBI:15378"/>
        <dbReference type="ChEBI" id="CHEBI:58405"/>
        <dbReference type="ChEBI" id="CHEBI:60033"/>
        <dbReference type="ChEBI" id="CHEBI:78435"/>
        <dbReference type="EC" id="2.4.99.28"/>
    </reaction>
</comment>
<evidence type="ECO:0000256" key="8">
    <source>
        <dbReference type="ARBA" id="ARBA00049902"/>
    </source>
</evidence>
<evidence type="ECO:0000256" key="5">
    <source>
        <dbReference type="ARBA" id="ARBA00022801"/>
    </source>
</evidence>
<name>A0ABT7L5R8_9BACI</name>
<dbReference type="SUPFAM" id="SSF56601">
    <property type="entry name" value="beta-lactamase/transpeptidase-like"/>
    <property type="match status" value="1"/>
</dbReference>
<evidence type="ECO:0000313" key="12">
    <source>
        <dbReference type="Proteomes" id="UP001235343"/>
    </source>
</evidence>
<keyword evidence="6" id="KW-0511">Multifunctional enzyme</keyword>
<dbReference type="InterPro" id="IPR012338">
    <property type="entry name" value="Beta-lactam/transpept-like"/>
</dbReference>
<keyword evidence="12" id="KW-1185">Reference proteome</keyword>
<evidence type="ECO:0000256" key="1">
    <source>
        <dbReference type="ARBA" id="ARBA00022645"/>
    </source>
</evidence>
<dbReference type="RefSeq" id="WP_285932417.1">
    <property type="nucleotide sequence ID" value="NZ_JASTZU010000037.1"/>
</dbReference>
<evidence type="ECO:0000256" key="7">
    <source>
        <dbReference type="ARBA" id="ARBA00034000"/>
    </source>
</evidence>
<dbReference type="InterPro" id="IPR036950">
    <property type="entry name" value="PBP_transglycosylase"/>
</dbReference>
<protein>
    <submittedName>
        <fullName evidence="11">PBP1A family penicillin-binding protein</fullName>
    </submittedName>
</protein>
<comment type="caution">
    <text evidence="11">The sequence shown here is derived from an EMBL/GenBank/DDBJ whole genome shotgun (WGS) entry which is preliminary data.</text>
</comment>
<gene>
    <name evidence="11" type="ORF">QQS35_12130</name>
</gene>
<dbReference type="Gene3D" id="1.10.3810.10">
    <property type="entry name" value="Biosynthetic peptidoglycan transglycosylase-like"/>
    <property type="match status" value="1"/>
</dbReference>
<keyword evidence="5" id="KW-0378">Hydrolase</keyword>
<proteinExistence type="predicted"/>
<dbReference type="Gene3D" id="2.60.40.10">
    <property type="entry name" value="Immunoglobulins"/>
    <property type="match status" value="1"/>
</dbReference>
<feature type="compositionally biased region" description="Low complexity" evidence="9">
    <location>
        <begin position="921"/>
        <end position="938"/>
    </location>
</feature>
<evidence type="ECO:0000256" key="2">
    <source>
        <dbReference type="ARBA" id="ARBA00022670"/>
    </source>
</evidence>
<dbReference type="Pfam" id="PF00905">
    <property type="entry name" value="Transpeptidase"/>
    <property type="match status" value="1"/>
</dbReference>
<dbReference type="Pfam" id="PF00041">
    <property type="entry name" value="fn3"/>
    <property type="match status" value="1"/>
</dbReference>
<dbReference type="InterPro" id="IPR001264">
    <property type="entry name" value="Glyco_trans_51"/>
</dbReference>
<dbReference type="NCBIfam" id="TIGR02074">
    <property type="entry name" value="PBP_1a_fam"/>
    <property type="match status" value="1"/>
</dbReference>
<dbReference type="PANTHER" id="PTHR32282:SF29">
    <property type="entry name" value="PENICILLIN-BINDING PROTEIN 1A"/>
    <property type="match status" value="1"/>
</dbReference>
<organism evidence="11 12">
    <name type="scientific">Aquibacillus rhizosphaerae</name>
    <dbReference type="NCBI Taxonomy" id="3051431"/>
    <lineage>
        <taxon>Bacteria</taxon>
        <taxon>Bacillati</taxon>
        <taxon>Bacillota</taxon>
        <taxon>Bacilli</taxon>
        <taxon>Bacillales</taxon>
        <taxon>Bacillaceae</taxon>
        <taxon>Aquibacillus</taxon>
    </lineage>
</organism>
<dbReference type="Proteomes" id="UP001235343">
    <property type="component" value="Unassembled WGS sequence"/>
</dbReference>
<dbReference type="InterPro" id="IPR003961">
    <property type="entry name" value="FN3_dom"/>
</dbReference>
<accession>A0ABT7L5R8</accession>
<feature type="domain" description="Fibronectin type-III" evidence="10">
    <location>
        <begin position="702"/>
        <end position="794"/>
    </location>
</feature>
<dbReference type="InterPro" id="IPR001460">
    <property type="entry name" value="PCN-bd_Tpept"/>
</dbReference>
<dbReference type="Gene3D" id="3.40.710.10">
    <property type="entry name" value="DD-peptidase/beta-lactamase superfamily"/>
    <property type="match status" value="1"/>
</dbReference>
<dbReference type="Pfam" id="PF00912">
    <property type="entry name" value="Transgly"/>
    <property type="match status" value="1"/>
</dbReference>
<feature type="compositionally biased region" description="Acidic residues" evidence="9">
    <location>
        <begin position="939"/>
        <end position="961"/>
    </location>
</feature>
<feature type="compositionally biased region" description="Acidic residues" evidence="9">
    <location>
        <begin position="821"/>
        <end position="839"/>
    </location>
</feature>
<evidence type="ECO:0000256" key="6">
    <source>
        <dbReference type="ARBA" id="ARBA00023268"/>
    </source>
</evidence>
<dbReference type="InterPro" id="IPR013783">
    <property type="entry name" value="Ig-like_fold"/>
</dbReference>
<sequence length="961" mass="106828">MENSKSPKQKKKQKHLNKKRSKSSLFIKTLWLIGGLCLVCLVGSGSIFAYYASQAPEINEEALIDPIPSEILDKNGNVVARLGTKHRELIEYEDLPSQVEQAVLATEDERFYDHYGIDPIRLGKAVLANITEGYGSEGASTITQQVIKRSFLTSEKTLERKAKEAWLAIKFEQNYSKKEILEFYLNKTYYSDNIYGIETAAHYYYNKSLDELSLAQVALLAGIPQSPNNYNPYDSPEKAEERRNIVLSLMHQHNKISHEQMEKAQQVSVTKGIVDRSSEERTHLTKDKGFDAFIDHVIDQLDEQGDYNIYEEGLRIHTTLDPKAQAHVEKILDTEEVINYPNDKPFQAGITLLDTQTGAIRAIGGGRNYGSEVKRGFNFAIDNQRQPGSVIKPILVYAPAIEKNKWSTAHIIDDEPIEYEDGGEPANWDGEFKGDITIREALWDSRNIPAIKVFNETGHDYATEFAKGLGMNFNGETLYESAAIGGMTTGTSSMEIAGAYAALGNEGGYNEPYVIKKIEFRDGSSKEYSTKKNTAMDNSTAFMVTDMLKEVVKNPQATGTTAAVPGVEVAGKTGTTNYTDEYMKANDIAEGGTPDSWFAGYTTEYTAAIWTGYKDRKHPLTNNETRISQKIFSNLMEKVTNEEDNTDFNKPNDIVELDIEEGTEPAKLASDFTPDGSVTKELFFENDKPSDESNQFVPSLPVPSNLTTNYHSNDSSITLRWDYYQDEQDDRSVTFDITTSVDGNERFIGSTESEELTINNIEQGKDYTFYVQASTTGDESSKASVDFILENSDDKQDDDNQTSDDSSNQDDDNQTSGDSSNQDDDNQTSDDSSNQDDDNQTSGDSSNQDDDNQTSDDSSNQDNDNQTSDDSSNQDDDNQTSDDSSNQGDDDQTSDDSSNQGDDDQTSDDSSNQGDDDQTSDDSSNQDDNQTSNDSSNQDNDDQTSDDSSNQDDDSNQDDGN</sequence>
<dbReference type="EMBL" id="JASTZU010000037">
    <property type="protein sequence ID" value="MDL4841200.1"/>
    <property type="molecule type" value="Genomic_DNA"/>
</dbReference>